<dbReference type="Gene3D" id="2.130.10.10">
    <property type="entry name" value="YVTN repeat-like/Quinoprotein amine dehydrogenase"/>
    <property type="match status" value="1"/>
</dbReference>
<evidence type="ECO:0000313" key="1">
    <source>
        <dbReference type="EMBL" id="TFD95613.1"/>
    </source>
</evidence>
<dbReference type="SUPFAM" id="SSF63829">
    <property type="entry name" value="Calcium-dependent phosphotriesterase"/>
    <property type="match status" value="1"/>
</dbReference>
<keyword evidence="2" id="KW-1185">Reference proteome</keyword>
<proteinExistence type="predicted"/>
<comment type="caution">
    <text evidence="1">The sequence shown here is derived from an EMBL/GenBank/DDBJ whole genome shotgun (WGS) entry which is preliminary data.</text>
</comment>
<dbReference type="InterPro" id="IPR011110">
    <property type="entry name" value="Reg_prop"/>
</dbReference>
<dbReference type="Pfam" id="PF07494">
    <property type="entry name" value="Reg_prop"/>
    <property type="match status" value="2"/>
</dbReference>
<dbReference type="STRING" id="1121485.GCA_000426485_03117"/>
<sequence>MISLEQNSFYIFTFVIVTYDEEINTNRAIVFIYKPCLWAQYQELIIIGTQNGLSSTKVNNTITQDDKGFVWIGTEDGLNRYDGQKFIVYKKRDNDLLSLKNNIVTSLFFDSQKRLWVGTMIGLQYCDCQLDR</sequence>
<organism evidence="1 2">
    <name type="scientific">Dysgonomonas capnocytophagoides</name>
    <dbReference type="NCBI Taxonomy" id="45254"/>
    <lineage>
        <taxon>Bacteria</taxon>
        <taxon>Pseudomonadati</taxon>
        <taxon>Bacteroidota</taxon>
        <taxon>Bacteroidia</taxon>
        <taxon>Bacteroidales</taxon>
        <taxon>Dysgonomonadaceae</taxon>
        <taxon>Dysgonomonas</taxon>
    </lineage>
</organism>
<reference evidence="1 2" key="1">
    <citation type="submission" date="2019-03" db="EMBL/GenBank/DDBJ databases">
        <title>San Antonio Military Medical Center submission to MRSN (WRAIR), pending publication.</title>
        <authorList>
            <person name="Blyth D.M."/>
            <person name="Mccarthy S.L."/>
            <person name="Schall S.E."/>
            <person name="Stam J.A."/>
            <person name="Ong A.C."/>
            <person name="Mcgann P.T."/>
        </authorList>
    </citation>
    <scope>NUCLEOTIDE SEQUENCE [LARGE SCALE GENOMIC DNA]</scope>
    <source>
        <strain evidence="1 2">MRSN571793</strain>
    </source>
</reference>
<dbReference type="EMBL" id="SOML01000007">
    <property type="protein sequence ID" value="TFD95613.1"/>
    <property type="molecule type" value="Genomic_DNA"/>
</dbReference>
<evidence type="ECO:0000313" key="2">
    <source>
        <dbReference type="Proteomes" id="UP000297861"/>
    </source>
</evidence>
<gene>
    <name evidence="1" type="ORF">E2605_12305</name>
</gene>
<dbReference type="OrthoDB" id="1041291at2"/>
<dbReference type="RefSeq" id="WP_026626937.1">
    <property type="nucleotide sequence ID" value="NZ_JAWZLG010000027.1"/>
</dbReference>
<dbReference type="InterPro" id="IPR015943">
    <property type="entry name" value="WD40/YVTN_repeat-like_dom_sf"/>
</dbReference>
<dbReference type="AlphaFoldDB" id="A0A4Y8KYT1"/>
<name>A0A4Y8KYT1_9BACT</name>
<evidence type="ECO:0008006" key="3">
    <source>
        <dbReference type="Google" id="ProtNLM"/>
    </source>
</evidence>
<protein>
    <recommendedName>
        <fullName evidence="3">Hybrid sensor histidine kinase/response regulator</fullName>
    </recommendedName>
</protein>
<dbReference type="Proteomes" id="UP000297861">
    <property type="component" value="Unassembled WGS sequence"/>
</dbReference>
<accession>A0A4Y8KYT1</accession>